<name>A0A8J4AHZ7_9ACTN</name>
<proteinExistence type="inferred from homology"/>
<feature type="domain" description="PucR C-terminal helix-turn-helix" evidence="2">
    <location>
        <begin position="475"/>
        <end position="530"/>
    </location>
</feature>
<evidence type="ECO:0000256" key="1">
    <source>
        <dbReference type="ARBA" id="ARBA00006754"/>
    </source>
</evidence>
<accession>A0A8J4AHZ7</accession>
<dbReference type="AlphaFoldDB" id="A0A8J4AHZ7"/>
<dbReference type="InterPro" id="IPR042070">
    <property type="entry name" value="PucR_C-HTH_sf"/>
</dbReference>
<evidence type="ECO:0000313" key="4">
    <source>
        <dbReference type="EMBL" id="GIL31054.1"/>
    </source>
</evidence>
<sequence>MGATTTAGGAVIGLRWVLDALGPGLLDPVEVGADPGVRDVVVADPDPSDVDRIHPGDLVLGVAVHDVPAALAVLARCADRGAAALLLRPPVAREPAVRARARELRLPLVTARRQVSWAQVVWLLRSLVDTGTVAAPAGSVDSPAFQDLFTLADAAAAVIDAPVTIEDEFSRVLAYSKRQEQADAARLSTIVGRRVPADVLRQFRSRGVFRRLGSGSEPIFVPEQPDGTMPRLIVPVRLSGQLLGSIWALVPERPPEERVQAFADTASVVALHLLRVRAAADVARRVAADRLRAALSGTGADDPADLALPPGPYRAVALDLAAPDDPHPGTPRHADRLQALWESIGRSRGWRRPAITEYEGRLYAVVTEHGDTGSWPWLAKLGTELARTEPDVRVAAGGPVDRLGELHRSAGQAAALLRLIDRGFVTGPVAAHEDSWAAAVLDLVTGAVPLADLLAIGPLGELLGADDSRGGWYGETLRAYLAHPADPAAASRQLHVHPNTFRYRMRRLRAALPVDLDAPDVRLALQIQLYAGRLHG</sequence>
<organism evidence="4 5">
    <name type="scientific">Actinocatenispora comari</name>
    <dbReference type="NCBI Taxonomy" id="2807577"/>
    <lineage>
        <taxon>Bacteria</taxon>
        <taxon>Bacillati</taxon>
        <taxon>Actinomycetota</taxon>
        <taxon>Actinomycetes</taxon>
        <taxon>Micromonosporales</taxon>
        <taxon>Micromonosporaceae</taxon>
        <taxon>Actinocatenispora</taxon>
    </lineage>
</organism>
<gene>
    <name evidence="4" type="ORF">NUM_63080</name>
</gene>
<reference evidence="5" key="1">
    <citation type="journal article" date="2021" name="Int. J. Syst. Evol. Microbiol.">
        <title>Actinocatenispora comari sp. nov., an endophytic actinomycete isolated from aerial parts of Comarum salesowianum.</title>
        <authorList>
            <person name="Oyunbileg N."/>
            <person name="Iizaka Y."/>
            <person name="Hamada M."/>
            <person name="Davaapurev B.O."/>
            <person name="Fukumoto A."/>
            <person name="Tsetseg B."/>
            <person name="Kato F."/>
            <person name="Tamura T."/>
            <person name="Batkhuu J."/>
            <person name="Anzai Y."/>
        </authorList>
    </citation>
    <scope>NUCLEOTIDE SEQUENCE [LARGE SCALE GENOMIC DNA]</scope>
    <source>
        <strain evidence="5">NUM-2625</strain>
    </source>
</reference>
<feature type="domain" description="CdaR GGDEF-like" evidence="3">
    <location>
        <begin position="310"/>
        <end position="419"/>
    </location>
</feature>
<dbReference type="Proteomes" id="UP000614996">
    <property type="component" value="Unassembled WGS sequence"/>
</dbReference>
<dbReference type="Pfam" id="PF17853">
    <property type="entry name" value="GGDEF_2"/>
    <property type="match status" value="1"/>
</dbReference>
<dbReference type="PANTHER" id="PTHR33744:SF17">
    <property type="entry name" value="CONSERVED PROTEIN"/>
    <property type="match status" value="1"/>
</dbReference>
<comment type="similarity">
    <text evidence="1">Belongs to the CdaR family.</text>
</comment>
<dbReference type="Gene3D" id="1.10.10.2840">
    <property type="entry name" value="PucR C-terminal helix-turn-helix domain"/>
    <property type="match status" value="1"/>
</dbReference>
<evidence type="ECO:0000259" key="3">
    <source>
        <dbReference type="Pfam" id="PF17853"/>
    </source>
</evidence>
<dbReference type="Pfam" id="PF13556">
    <property type="entry name" value="HTH_30"/>
    <property type="match status" value="1"/>
</dbReference>
<keyword evidence="5" id="KW-1185">Reference proteome</keyword>
<dbReference type="EMBL" id="BOPO01000128">
    <property type="protein sequence ID" value="GIL31054.1"/>
    <property type="molecule type" value="Genomic_DNA"/>
</dbReference>
<evidence type="ECO:0000259" key="2">
    <source>
        <dbReference type="Pfam" id="PF13556"/>
    </source>
</evidence>
<dbReference type="RefSeq" id="WP_207128626.1">
    <property type="nucleotide sequence ID" value="NZ_BOPO01000128.1"/>
</dbReference>
<evidence type="ECO:0000313" key="5">
    <source>
        <dbReference type="Proteomes" id="UP000614996"/>
    </source>
</evidence>
<protein>
    <submittedName>
        <fullName evidence="4">PucR family transcriptional regulator</fullName>
    </submittedName>
</protein>
<comment type="caution">
    <text evidence="4">The sequence shown here is derived from an EMBL/GenBank/DDBJ whole genome shotgun (WGS) entry which is preliminary data.</text>
</comment>
<dbReference type="InterPro" id="IPR041522">
    <property type="entry name" value="CdaR_GGDEF"/>
</dbReference>
<dbReference type="InterPro" id="IPR025736">
    <property type="entry name" value="PucR_C-HTH_dom"/>
</dbReference>
<dbReference type="PANTHER" id="PTHR33744">
    <property type="entry name" value="CARBOHYDRATE DIACID REGULATOR"/>
    <property type="match status" value="1"/>
</dbReference>
<dbReference type="InterPro" id="IPR051448">
    <property type="entry name" value="CdaR-like_regulators"/>
</dbReference>